<name>A0A1G6K4Y5_9ACTN</name>
<evidence type="ECO:0000256" key="8">
    <source>
        <dbReference type="SAM" id="SignalP"/>
    </source>
</evidence>
<evidence type="ECO:0000259" key="9">
    <source>
        <dbReference type="PROSITE" id="PS52035"/>
    </source>
</evidence>
<dbReference type="STRING" id="1045774.SAMN05421872_101685"/>
<comment type="similarity">
    <text evidence="2 7">Belongs to the peptidase M14 family.</text>
</comment>
<reference evidence="10 11" key="1">
    <citation type="submission" date="2016-10" db="EMBL/GenBank/DDBJ databases">
        <authorList>
            <person name="de Groot N.N."/>
        </authorList>
    </citation>
    <scope>NUCLEOTIDE SEQUENCE [LARGE SCALE GENOMIC DNA]</scope>
    <source>
        <strain evidence="10 11">CGMCC 4.6858</strain>
    </source>
</reference>
<keyword evidence="5" id="KW-0862">Zinc</keyword>
<keyword evidence="6" id="KW-0482">Metalloprotease</keyword>
<dbReference type="GO" id="GO:0005615">
    <property type="term" value="C:extracellular space"/>
    <property type="evidence" value="ECO:0007669"/>
    <property type="project" value="TreeGrafter"/>
</dbReference>
<organism evidence="10 11">
    <name type="scientific">Nocardioides lianchengensis</name>
    <dbReference type="NCBI Taxonomy" id="1045774"/>
    <lineage>
        <taxon>Bacteria</taxon>
        <taxon>Bacillati</taxon>
        <taxon>Actinomycetota</taxon>
        <taxon>Actinomycetes</taxon>
        <taxon>Propionibacteriales</taxon>
        <taxon>Nocardioidaceae</taxon>
        <taxon>Nocardioides</taxon>
    </lineage>
</organism>
<feature type="domain" description="Peptidase M14" evidence="9">
    <location>
        <begin position="104"/>
        <end position="403"/>
    </location>
</feature>
<dbReference type="PROSITE" id="PS52035">
    <property type="entry name" value="PEPTIDASE_M14"/>
    <property type="match status" value="1"/>
</dbReference>
<dbReference type="GO" id="GO:0006508">
    <property type="term" value="P:proteolysis"/>
    <property type="evidence" value="ECO:0007669"/>
    <property type="project" value="UniProtKB-KW"/>
</dbReference>
<dbReference type="EMBL" id="FMZM01000001">
    <property type="protein sequence ID" value="SDC25901.1"/>
    <property type="molecule type" value="Genomic_DNA"/>
</dbReference>
<dbReference type="SUPFAM" id="SSF53187">
    <property type="entry name" value="Zn-dependent exopeptidases"/>
    <property type="match status" value="1"/>
</dbReference>
<feature type="signal peptide" evidence="8">
    <location>
        <begin position="1"/>
        <end position="26"/>
    </location>
</feature>
<dbReference type="Proteomes" id="UP000199034">
    <property type="component" value="Unassembled WGS sequence"/>
</dbReference>
<dbReference type="PANTHER" id="PTHR11705">
    <property type="entry name" value="PROTEASE FAMILY M14 CARBOXYPEPTIDASE A,B"/>
    <property type="match status" value="1"/>
</dbReference>
<dbReference type="GO" id="GO:0005975">
    <property type="term" value="P:carbohydrate metabolic process"/>
    <property type="evidence" value="ECO:0007669"/>
    <property type="project" value="UniProtKB-ARBA"/>
</dbReference>
<keyword evidence="4" id="KW-0378">Hydrolase</keyword>
<keyword evidence="10" id="KW-0121">Carboxypeptidase</keyword>
<dbReference type="AlphaFoldDB" id="A0A1G6K4Y5"/>
<comment type="cofactor">
    <cofactor evidence="1">
        <name>Zn(2+)</name>
        <dbReference type="ChEBI" id="CHEBI:29105"/>
    </cofactor>
</comment>
<dbReference type="GO" id="GO:0004181">
    <property type="term" value="F:metallocarboxypeptidase activity"/>
    <property type="evidence" value="ECO:0007669"/>
    <property type="project" value="InterPro"/>
</dbReference>
<dbReference type="OrthoDB" id="9758209at2"/>
<evidence type="ECO:0000256" key="4">
    <source>
        <dbReference type="ARBA" id="ARBA00022801"/>
    </source>
</evidence>
<accession>A0A1G6K4Y5</accession>
<evidence type="ECO:0000313" key="11">
    <source>
        <dbReference type="Proteomes" id="UP000199034"/>
    </source>
</evidence>
<evidence type="ECO:0000256" key="6">
    <source>
        <dbReference type="ARBA" id="ARBA00023049"/>
    </source>
</evidence>
<protein>
    <submittedName>
        <fullName evidence="10">Zinc carboxypeptidase</fullName>
    </submittedName>
</protein>
<evidence type="ECO:0000256" key="2">
    <source>
        <dbReference type="ARBA" id="ARBA00005988"/>
    </source>
</evidence>
<evidence type="ECO:0000256" key="7">
    <source>
        <dbReference type="PROSITE-ProRule" id="PRU01379"/>
    </source>
</evidence>
<dbReference type="SMART" id="SM00631">
    <property type="entry name" value="Zn_pept"/>
    <property type="match status" value="1"/>
</dbReference>
<evidence type="ECO:0000256" key="3">
    <source>
        <dbReference type="ARBA" id="ARBA00022670"/>
    </source>
</evidence>
<proteinExistence type="inferred from homology"/>
<feature type="chain" id="PRO_5039427323" evidence="8">
    <location>
        <begin position="27"/>
        <end position="1082"/>
    </location>
</feature>
<dbReference type="Gene3D" id="3.40.630.10">
    <property type="entry name" value="Zn peptidases"/>
    <property type="match status" value="1"/>
</dbReference>
<keyword evidence="3" id="KW-0645">Protease</keyword>
<keyword evidence="11" id="KW-1185">Reference proteome</keyword>
<feature type="active site" description="Proton donor/acceptor" evidence="7">
    <location>
        <position position="370"/>
    </location>
</feature>
<dbReference type="Gene3D" id="2.60.40.10">
    <property type="entry name" value="Immunoglobulins"/>
    <property type="match status" value="2"/>
</dbReference>
<sequence>MSPPVRKSRALIGVTSLALAATSVLASSSIAAADETAPTATVASDRGTSSSSSAVPQTAQAKLFRAAAETLVAGDPIEMPTSYPYQPRLPLYRDNPDDAAHRAELLGHPDLAPRLQELMAASDRVSVQVVGQSTQGRDLYLVTVTAPETEAETARQAAWKSTIKDEPTAAAADATLLSQYKTPVWISNNIHGNEWEGTDAAMKYIEWLATAPLSEVGSLLRNNRLYFSPSLNPDGRTNATRATALGLDPNRDMITNATPETKSYIRQAQAIQPIYTADFHGYTGVLQIEPCGPPHGTNYEYDLSIPHNYALALKVEQDVVAAAIPGNPLTSAGGIAIPYRDDPNGGWDDYPPVFSAQYAAFYGAATSTVELPLGRTGSYMTPARAVTNVAVAYQTMESIVEYMNNPTSAREMLGNQIETFRRGLSGEPKKQLTVADVNTVPGPTQWRALWDEVDDQEPLVLPNAYVIPRGDGQRSESDAAALVEQLLLHDIEVGTLDAAATVGGKTYPAGSYVVDLDQPLRGMANSLLDLGDNISASTIPQLYADGAWSYSYLWGATVDKVGVVQDAPIGATTPVSAASSNAAVPAAADYVTFDLAGVGDFEALNALLDEGVAVSMLADGSAVVDKAAFAAVAAVSEEFDIAFEPATAADLDALDDATTKPLKDLKIAFVGSADDRLALGQLGFDDLVQVTAASINANPALLADVDVLWIGSTFTTTGDSNAPVRGAVQALLDRGGALTGRAAAGFNAARDFGLMTGTAVTGAGSNTALVEVDNTAGGVLAPYAQDTSYIYPATWFTGLGAGVSVEQTYGPGNPVLAGLWRSTNATSGALLATRPEVAATQASVVSSVTPRTNPAVSAKSIVFGTSVFFRTNPKSLFSQAARGIFWAAPAASERLTAPSETTVTVAPVAKVTYPGVAKVEVTTSTDGTVELVSGSKVLASGTTTAGKATLSVAGLKPGSTSLVARFTPSAAGFDPSVSAPVTVSVAKASSTLKLSAKKVKVAKKAKLGKARVTITFTVPNVPGNAKIVLTDNGKALGVVTVAPGKAKTITVRLRKGSHTLRATYTGSSLVSASSASAKVKLS</sequence>
<dbReference type="InterPro" id="IPR000834">
    <property type="entry name" value="Peptidase_M14"/>
</dbReference>
<dbReference type="Pfam" id="PF00246">
    <property type="entry name" value="Peptidase_M14"/>
    <property type="match status" value="1"/>
</dbReference>
<evidence type="ECO:0000256" key="5">
    <source>
        <dbReference type="ARBA" id="ARBA00022833"/>
    </source>
</evidence>
<dbReference type="PANTHER" id="PTHR11705:SF143">
    <property type="entry name" value="SLL0236 PROTEIN"/>
    <property type="match status" value="1"/>
</dbReference>
<dbReference type="GO" id="GO:0008270">
    <property type="term" value="F:zinc ion binding"/>
    <property type="evidence" value="ECO:0007669"/>
    <property type="project" value="InterPro"/>
</dbReference>
<dbReference type="InterPro" id="IPR013783">
    <property type="entry name" value="Ig-like_fold"/>
</dbReference>
<gene>
    <name evidence="10" type="ORF">SAMN05421872_101685</name>
</gene>
<evidence type="ECO:0000313" key="10">
    <source>
        <dbReference type="EMBL" id="SDC25901.1"/>
    </source>
</evidence>
<keyword evidence="8" id="KW-0732">Signal</keyword>
<evidence type="ECO:0000256" key="1">
    <source>
        <dbReference type="ARBA" id="ARBA00001947"/>
    </source>
</evidence>